<organism evidence="3 4">
    <name type="scientific">Mycoemilia scoparia</name>
    <dbReference type="NCBI Taxonomy" id="417184"/>
    <lineage>
        <taxon>Eukaryota</taxon>
        <taxon>Fungi</taxon>
        <taxon>Fungi incertae sedis</taxon>
        <taxon>Zoopagomycota</taxon>
        <taxon>Kickxellomycotina</taxon>
        <taxon>Kickxellomycetes</taxon>
        <taxon>Kickxellales</taxon>
        <taxon>Kickxellaceae</taxon>
        <taxon>Mycoemilia</taxon>
    </lineage>
</organism>
<dbReference type="EMBL" id="JANBPU010000008">
    <property type="protein sequence ID" value="KAJ1920972.1"/>
    <property type="molecule type" value="Genomic_DNA"/>
</dbReference>
<feature type="domain" description="PIN" evidence="2">
    <location>
        <begin position="80"/>
        <end position="185"/>
    </location>
</feature>
<dbReference type="InterPro" id="IPR002716">
    <property type="entry name" value="PIN_dom"/>
</dbReference>
<feature type="region of interest" description="Disordered" evidence="1">
    <location>
        <begin position="190"/>
        <end position="297"/>
    </location>
</feature>
<sequence>MDSKTGLLSVETESKRMKQKESNMRVMAELLLKSQVKSLEKDLVKMGVSKKKIDKARDNRALAASAVLPKKSFKPRPLWILDAQTWVEHLKSIEELVNANNKVTVILAQSVIDGLDKLVKGISSNTSNASRARMACRLIEKVLSDQIYKSSKKAEEPQNPIFALIAQRPDQSVYNWTKNAKNYLTRRTSSGVSAFGNKPTGANTRQTSVREGTTPQTDHNGEGERNVSEHYLEHEASTRSQSGGDIGKDTQATSREGVPLRLSPDAIESRQSARTSKSALGSDTDLSSDEDNGDNNESHIIEDAQRMGDISQTMSANIDEETFLEKSPESDSLLHDPDQVPYIYRRILSCAIYYSKMIPSNTKVEDLPNLSDMSASNKAVSPARSPLFVPEKGSPVLPVSTTFGVAKAQSPNPNKELEKEAYSSSGTPISEVVLVTSDSTLASYASWFGIICESYDICLNNLLQSNGRVSGRNFKGGHGHEDSGSRGGLTSEDRDPSVEVHSSRDRSVTGTDNSHHEDTTKQPQQSQNTETEPKRKSFIKDL</sequence>
<protein>
    <recommendedName>
        <fullName evidence="2">PIN domain-containing protein</fullName>
    </recommendedName>
</protein>
<feature type="compositionally biased region" description="Polar residues" evidence="1">
    <location>
        <begin position="200"/>
        <end position="218"/>
    </location>
</feature>
<evidence type="ECO:0000259" key="2">
    <source>
        <dbReference type="Pfam" id="PF13638"/>
    </source>
</evidence>
<feature type="compositionally biased region" description="Basic and acidic residues" evidence="1">
    <location>
        <begin position="531"/>
        <end position="542"/>
    </location>
</feature>
<feature type="compositionally biased region" description="Basic and acidic residues" evidence="1">
    <location>
        <begin position="219"/>
        <end position="237"/>
    </location>
</feature>
<accession>A0A9W8DWC9</accession>
<dbReference type="Proteomes" id="UP001150538">
    <property type="component" value="Unassembled WGS sequence"/>
</dbReference>
<gene>
    <name evidence="3" type="ORF">H4219_001025</name>
</gene>
<dbReference type="Pfam" id="PF13638">
    <property type="entry name" value="PIN_4"/>
    <property type="match status" value="1"/>
</dbReference>
<feature type="compositionally biased region" description="Basic and acidic residues" evidence="1">
    <location>
        <begin position="491"/>
        <end position="520"/>
    </location>
</feature>
<evidence type="ECO:0000313" key="4">
    <source>
        <dbReference type="Proteomes" id="UP001150538"/>
    </source>
</evidence>
<keyword evidence="4" id="KW-1185">Reference proteome</keyword>
<evidence type="ECO:0000313" key="3">
    <source>
        <dbReference type="EMBL" id="KAJ1920972.1"/>
    </source>
</evidence>
<dbReference type="AlphaFoldDB" id="A0A9W8DWC9"/>
<comment type="caution">
    <text evidence="3">The sequence shown here is derived from an EMBL/GenBank/DDBJ whole genome shotgun (WGS) entry which is preliminary data.</text>
</comment>
<feature type="region of interest" description="Disordered" evidence="1">
    <location>
        <begin position="473"/>
        <end position="542"/>
    </location>
</feature>
<proteinExistence type="predicted"/>
<name>A0A9W8DWC9_9FUNG</name>
<feature type="compositionally biased region" description="Polar residues" evidence="1">
    <location>
        <begin position="269"/>
        <end position="285"/>
    </location>
</feature>
<evidence type="ECO:0000256" key="1">
    <source>
        <dbReference type="SAM" id="MobiDB-lite"/>
    </source>
</evidence>
<feature type="compositionally biased region" description="Polar residues" evidence="1">
    <location>
        <begin position="521"/>
        <end position="530"/>
    </location>
</feature>
<reference evidence="3" key="1">
    <citation type="submission" date="2022-07" db="EMBL/GenBank/DDBJ databases">
        <title>Phylogenomic reconstructions and comparative analyses of Kickxellomycotina fungi.</title>
        <authorList>
            <person name="Reynolds N.K."/>
            <person name="Stajich J.E."/>
            <person name="Barry K."/>
            <person name="Grigoriev I.V."/>
            <person name="Crous P."/>
            <person name="Smith M.E."/>
        </authorList>
    </citation>
    <scope>NUCLEOTIDE SEQUENCE</scope>
    <source>
        <strain evidence="3">NBRC 100468</strain>
    </source>
</reference>
<dbReference type="Gene3D" id="3.40.50.1010">
    <property type="entry name" value="5'-nuclease"/>
    <property type="match status" value="1"/>
</dbReference>